<dbReference type="PANTHER" id="PTHR44943">
    <property type="entry name" value="CELLULOSE SYNTHASE OPERON PROTEIN C"/>
    <property type="match status" value="1"/>
</dbReference>
<feature type="repeat" description="TPR" evidence="3">
    <location>
        <begin position="73"/>
        <end position="106"/>
    </location>
</feature>
<feature type="domain" description="Methyltransferase type 12" evidence="5">
    <location>
        <begin position="411"/>
        <end position="501"/>
    </location>
</feature>
<dbReference type="InterPro" id="IPR051685">
    <property type="entry name" value="Ycf3/AcsC/BcsC/TPR_MFPF"/>
</dbReference>
<evidence type="ECO:0000259" key="5">
    <source>
        <dbReference type="Pfam" id="PF08242"/>
    </source>
</evidence>
<organism evidence="6">
    <name type="scientific">Hanusia phi</name>
    <dbReference type="NCBI Taxonomy" id="3032"/>
    <lineage>
        <taxon>Eukaryota</taxon>
        <taxon>Cryptophyceae</taxon>
        <taxon>Pyrenomonadales</taxon>
        <taxon>Geminigeraceae</taxon>
        <taxon>Hanusia</taxon>
    </lineage>
</organism>
<dbReference type="InterPro" id="IPR013217">
    <property type="entry name" value="Methyltransf_12"/>
</dbReference>
<evidence type="ECO:0000313" key="6">
    <source>
        <dbReference type="EMBL" id="CAD8472615.1"/>
    </source>
</evidence>
<dbReference type="Gene3D" id="3.40.50.150">
    <property type="entry name" value="Vaccinia Virus protein VP39"/>
    <property type="match status" value="1"/>
</dbReference>
<dbReference type="SUPFAM" id="SSF48452">
    <property type="entry name" value="TPR-like"/>
    <property type="match status" value="1"/>
</dbReference>
<sequence>MSFASSSLFASTRPPLPSLLSFSSNPPPFKAPSRLRSGLALAAESSSSSGLRGSVERAIEECKRAVERDPGNEEALFYLGLLLQKSGNSVEAKEAYRKCLALNPGREDAWIQQASVFLSLGDIPAALRSYLSVLERNASSSLAHAGIGRILEQGGKTEAAIVSYQKALRAGGGDKSVFTLLYNLYFRSRRFEAARDVAQKFQETCADDEDASTKLGYALLELGRTAEAEGSFLRAVSLNEDFGPAYNGLGMVYKSQGKIAQAISAYESAIEKMPRGSEASYNLAILLRDQGKVTKACEMLKRALAVDPADTQSQLLLAVLEGSWGQDSLPRDYIENFFDSIAERYDAEILPGLSYSGPAAMVQLLSQSMGGVELAQQDEPLSVFPDESTGGGRRGWTGEKGFPALGWRAADIGCGTGLCGAAFRPACREMIGCDVSEKMCKVAEEKEIYDRVEREEAVRFLAKLPPDSFDLLLAGDVFPYIADLRPVLLLAHKCLRHGGRFLFTVEQPLVSDVQVSGRMERARLNKNARFSHAEEEVKDLCRLSRLKVLASSGCVSCDLRGSRSSRSEAALLASRLCSRSLSELLTCRLRAGDSSEDKCSSSPRTAMPVSEVPRKSASKATAASSSHSRHSLSPSALASLVSLAWLRALVSSVAVIRWLVVSSDGSDLAGNTAGASSTSHVRVLTAGLETCRDVLFVFFKGGARVSPPWRSVRSDWFDISLDIACFS</sequence>
<dbReference type="SUPFAM" id="SSF53335">
    <property type="entry name" value="S-adenosyl-L-methionine-dependent methyltransferases"/>
    <property type="match status" value="1"/>
</dbReference>
<protein>
    <recommendedName>
        <fullName evidence="5">Methyltransferase type 12 domain-containing protein</fullName>
    </recommendedName>
</protein>
<evidence type="ECO:0000256" key="4">
    <source>
        <dbReference type="SAM" id="MobiDB-lite"/>
    </source>
</evidence>
<evidence type="ECO:0000256" key="1">
    <source>
        <dbReference type="ARBA" id="ARBA00022737"/>
    </source>
</evidence>
<dbReference type="InterPro" id="IPR029063">
    <property type="entry name" value="SAM-dependent_MTases_sf"/>
</dbReference>
<dbReference type="Pfam" id="PF07719">
    <property type="entry name" value="TPR_2"/>
    <property type="match status" value="1"/>
</dbReference>
<dbReference type="Gene3D" id="1.25.40.10">
    <property type="entry name" value="Tetratricopeptide repeat domain"/>
    <property type="match status" value="2"/>
</dbReference>
<feature type="repeat" description="TPR" evidence="3">
    <location>
        <begin position="243"/>
        <end position="276"/>
    </location>
</feature>
<dbReference type="InterPro" id="IPR019734">
    <property type="entry name" value="TPR_rpt"/>
</dbReference>
<dbReference type="EMBL" id="HBEO01006018">
    <property type="protein sequence ID" value="CAD8472615.1"/>
    <property type="molecule type" value="Transcribed_RNA"/>
</dbReference>
<dbReference type="InterPro" id="IPR013105">
    <property type="entry name" value="TPR_2"/>
</dbReference>
<reference evidence="6" key="1">
    <citation type="submission" date="2021-01" db="EMBL/GenBank/DDBJ databases">
        <authorList>
            <person name="Corre E."/>
            <person name="Pelletier E."/>
            <person name="Niang G."/>
            <person name="Scheremetjew M."/>
            <person name="Finn R."/>
            <person name="Kale V."/>
            <person name="Holt S."/>
            <person name="Cochrane G."/>
            <person name="Meng A."/>
            <person name="Brown T."/>
            <person name="Cohen L."/>
        </authorList>
    </citation>
    <scope>NUCLEOTIDE SEQUENCE</scope>
    <source>
        <strain evidence="6">CCMP325</strain>
    </source>
</reference>
<keyword evidence="2 3" id="KW-0802">TPR repeat</keyword>
<dbReference type="PROSITE" id="PS50005">
    <property type="entry name" value="TPR"/>
    <property type="match status" value="3"/>
</dbReference>
<dbReference type="CDD" id="cd02440">
    <property type="entry name" value="AdoMet_MTases"/>
    <property type="match status" value="1"/>
</dbReference>
<feature type="compositionally biased region" description="Low complexity" evidence="4">
    <location>
        <begin position="618"/>
        <end position="630"/>
    </location>
</feature>
<dbReference type="PANTHER" id="PTHR44943:SF8">
    <property type="entry name" value="TPR REPEAT-CONTAINING PROTEIN MJ0263"/>
    <property type="match status" value="1"/>
</dbReference>
<proteinExistence type="predicted"/>
<dbReference type="Pfam" id="PF08242">
    <property type="entry name" value="Methyltransf_12"/>
    <property type="match status" value="1"/>
</dbReference>
<evidence type="ECO:0000256" key="3">
    <source>
        <dbReference type="PROSITE-ProRule" id="PRU00339"/>
    </source>
</evidence>
<accession>A0A7S0E2I9</accession>
<dbReference type="Pfam" id="PF13432">
    <property type="entry name" value="TPR_16"/>
    <property type="match status" value="2"/>
</dbReference>
<keyword evidence="1" id="KW-0677">Repeat</keyword>
<dbReference type="InterPro" id="IPR011990">
    <property type="entry name" value="TPR-like_helical_dom_sf"/>
</dbReference>
<dbReference type="Pfam" id="PF14559">
    <property type="entry name" value="TPR_19"/>
    <property type="match status" value="1"/>
</dbReference>
<name>A0A7S0E2I9_9CRYP</name>
<evidence type="ECO:0000256" key="2">
    <source>
        <dbReference type="ARBA" id="ARBA00022803"/>
    </source>
</evidence>
<feature type="region of interest" description="Disordered" evidence="4">
    <location>
        <begin position="593"/>
        <end position="630"/>
    </location>
</feature>
<feature type="repeat" description="TPR" evidence="3">
    <location>
        <begin position="277"/>
        <end position="310"/>
    </location>
</feature>
<gene>
    <name evidence="6" type="ORF">HPHI1048_LOCUS4265</name>
</gene>
<dbReference type="AlphaFoldDB" id="A0A7S0E2I9"/>
<dbReference type="SMART" id="SM00028">
    <property type="entry name" value="TPR"/>
    <property type="match status" value="7"/>
</dbReference>